<dbReference type="SUPFAM" id="SSF75005">
    <property type="entry name" value="Arabinanase/levansucrase/invertase"/>
    <property type="match status" value="1"/>
</dbReference>
<dbReference type="Pfam" id="PF04616">
    <property type="entry name" value="Glyco_hydro_43"/>
    <property type="match status" value="1"/>
</dbReference>
<dbReference type="EMBL" id="JACVVD010000015">
    <property type="protein sequence ID" value="MBD0384102.1"/>
    <property type="molecule type" value="Genomic_DNA"/>
</dbReference>
<dbReference type="Proteomes" id="UP000650466">
    <property type="component" value="Unassembled WGS sequence"/>
</dbReference>
<organism evidence="6 7">
    <name type="scientific">Paenibacillus sedimenti</name>
    <dbReference type="NCBI Taxonomy" id="2770274"/>
    <lineage>
        <taxon>Bacteria</taxon>
        <taxon>Bacillati</taxon>
        <taxon>Bacillota</taxon>
        <taxon>Bacilli</taxon>
        <taxon>Bacillales</taxon>
        <taxon>Paenibacillaceae</taxon>
        <taxon>Paenibacillus</taxon>
    </lineage>
</organism>
<dbReference type="AlphaFoldDB" id="A0A926QMV6"/>
<dbReference type="PANTHER" id="PTHR43301">
    <property type="entry name" value="ARABINAN ENDO-1,5-ALPHA-L-ARABINOSIDASE"/>
    <property type="match status" value="1"/>
</dbReference>
<dbReference type="PANTHER" id="PTHR43301:SF3">
    <property type="entry name" value="ARABINAN ENDO-1,5-ALPHA-L-ARABINOSIDASE A-RELATED"/>
    <property type="match status" value="1"/>
</dbReference>
<evidence type="ECO:0000256" key="1">
    <source>
        <dbReference type="ARBA" id="ARBA00004834"/>
    </source>
</evidence>
<comment type="pathway">
    <text evidence="1">Glycan metabolism; L-arabinan degradation.</text>
</comment>
<dbReference type="InterPro" id="IPR050727">
    <property type="entry name" value="GH43_arabinanases"/>
</dbReference>
<comment type="similarity">
    <text evidence="2 5">Belongs to the glycosyl hydrolase 43 family.</text>
</comment>
<keyword evidence="7" id="KW-1185">Reference proteome</keyword>
<evidence type="ECO:0000313" key="6">
    <source>
        <dbReference type="EMBL" id="MBD0384102.1"/>
    </source>
</evidence>
<reference evidence="6" key="1">
    <citation type="submission" date="2020-09" db="EMBL/GenBank/DDBJ databases">
        <title>Draft Genome Sequence of Paenibacillus sp. WST5.</title>
        <authorList>
            <person name="Bao Z."/>
        </authorList>
    </citation>
    <scope>NUCLEOTIDE SEQUENCE</scope>
    <source>
        <strain evidence="6">WST5</strain>
    </source>
</reference>
<dbReference type="RefSeq" id="WP_188177880.1">
    <property type="nucleotide sequence ID" value="NZ_JACVVD010000015.1"/>
</dbReference>
<keyword evidence="3 5" id="KW-0378">Hydrolase</keyword>
<comment type="caution">
    <text evidence="6">The sequence shown here is derived from an EMBL/GenBank/DDBJ whole genome shotgun (WGS) entry which is preliminary data.</text>
</comment>
<dbReference type="Gene3D" id="2.115.10.20">
    <property type="entry name" value="Glycosyl hydrolase domain, family 43"/>
    <property type="match status" value="1"/>
</dbReference>
<dbReference type="InterPro" id="IPR006710">
    <property type="entry name" value="Glyco_hydro_43"/>
</dbReference>
<gene>
    <name evidence="6" type="ORF">ICC18_29060</name>
</gene>
<keyword evidence="4 5" id="KW-0326">Glycosidase</keyword>
<evidence type="ECO:0000256" key="3">
    <source>
        <dbReference type="ARBA" id="ARBA00022801"/>
    </source>
</evidence>
<name>A0A926QMV6_9BACL</name>
<evidence type="ECO:0000256" key="5">
    <source>
        <dbReference type="RuleBase" id="RU361187"/>
    </source>
</evidence>
<sequence>MKGPLYRDPIYDGATDPVLVWNRQLKEWWMIYTSRRATAEGSNVAWVHGSDLGVASSKDGGQNWVYRGTLPGLDIEWGRNTFWAPEIIWHDGLYHMYVSYIQGVPDRWAGNPRHMMYYTSPDLLTWTFRSPIQLSSNRVIDACIYRMPDGRFRMWYKDEANGSVTYAADSMNLSDWKVVGPILTHQAHEGPNVFRYKGYYWMIIDEWKGQAVYRSDDLEAWERNGLILDQPGSRQDDDSFGYHADVVVQDEQAYIFYFTHPKHSCDSSAVMSYMNQRSTVQVAQLNVIDGVLICDRNQHFELNLQAEDER</sequence>
<evidence type="ECO:0000256" key="2">
    <source>
        <dbReference type="ARBA" id="ARBA00009865"/>
    </source>
</evidence>
<proteinExistence type="inferred from homology"/>
<evidence type="ECO:0000256" key="4">
    <source>
        <dbReference type="ARBA" id="ARBA00023295"/>
    </source>
</evidence>
<dbReference type="InterPro" id="IPR023296">
    <property type="entry name" value="Glyco_hydro_beta-prop_sf"/>
</dbReference>
<accession>A0A926QMV6</accession>
<evidence type="ECO:0000313" key="7">
    <source>
        <dbReference type="Proteomes" id="UP000650466"/>
    </source>
</evidence>
<dbReference type="CDD" id="cd08984">
    <property type="entry name" value="GH43-like"/>
    <property type="match status" value="1"/>
</dbReference>
<dbReference type="GO" id="GO:0004553">
    <property type="term" value="F:hydrolase activity, hydrolyzing O-glycosyl compounds"/>
    <property type="evidence" value="ECO:0007669"/>
    <property type="project" value="InterPro"/>
</dbReference>
<dbReference type="GO" id="GO:0005975">
    <property type="term" value="P:carbohydrate metabolic process"/>
    <property type="evidence" value="ECO:0007669"/>
    <property type="project" value="InterPro"/>
</dbReference>
<protein>
    <submittedName>
        <fullName evidence="6">Family 43 glycosylhydrolase</fullName>
    </submittedName>
</protein>